<feature type="transmembrane region" description="Helical" evidence="1">
    <location>
        <begin position="209"/>
        <end position="227"/>
    </location>
</feature>
<organism evidence="2 3">
    <name type="scientific">Mesorhizobium sanjuanii</name>
    <dbReference type="NCBI Taxonomy" id="2037900"/>
    <lineage>
        <taxon>Bacteria</taxon>
        <taxon>Pseudomonadati</taxon>
        <taxon>Pseudomonadota</taxon>
        <taxon>Alphaproteobacteria</taxon>
        <taxon>Hyphomicrobiales</taxon>
        <taxon>Phyllobacteriaceae</taxon>
        <taxon>Mesorhizobium</taxon>
    </lineage>
</organism>
<feature type="transmembrane region" description="Helical" evidence="1">
    <location>
        <begin position="143"/>
        <end position="164"/>
    </location>
</feature>
<dbReference type="AlphaFoldDB" id="A0A2A6FE47"/>
<feature type="transmembrane region" description="Helical" evidence="1">
    <location>
        <begin position="239"/>
        <end position="260"/>
    </location>
</feature>
<keyword evidence="1" id="KW-0812">Transmembrane</keyword>
<feature type="transmembrane region" description="Helical" evidence="1">
    <location>
        <begin position="367"/>
        <end position="387"/>
    </location>
</feature>
<evidence type="ECO:0000313" key="2">
    <source>
        <dbReference type="EMBL" id="PDQ20219.1"/>
    </source>
</evidence>
<accession>A0A2A6FE47</accession>
<feature type="transmembrane region" description="Helical" evidence="1">
    <location>
        <begin position="313"/>
        <end position="334"/>
    </location>
</feature>
<feature type="transmembrane region" description="Helical" evidence="1">
    <location>
        <begin position="341"/>
        <end position="361"/>
    </location>
</feature>
<name>A0A2A6FE47_9HYPH</name>
<dbReference type="InterPro" id="IPR010640">
    <property type="entry name" value="Low_temperature_requirement_A"/>
</dbReference>
<feature type="transmembrane region" description="Helical" evidence="1">
    <location>
        <begin position="170"/>
        <end position="189"/>
    </location>
</feature>
<gene>
    <name evidence="2" type="ORF">CN311_15545</name>
</gene>
<evidence type="ECO:0000313" key="3">
    <source>
        <dbReference type="Proteomes" id="UP000219182"/>
    </source>
</evidence>
<feature type="transmembrane region" description="Helical" evidence="1">
    <location>
        <begin position="113"/>
        <end position="131"/>
    </location>
</feature>
<dbReference type="PANTHER" id="PTHR36840">
    <property type="entry name" value="BLL5714 PROTEIN"/>
    <property type="match status" value="1"/>
</dbReference>
<evidence type="ECO:0000256" key="1">
    <source>
        <dbReference type="SAM" id="Phobius"/>
    </source>
</evidence>
<keyword evidence="1" id="KW-0472">Membrane</keyword>
<keyword evidence="3" id="KW-1185">Reference proteome</keyword>
<proteinExistence type="predicted"/>
<keyword evidence="1" id="KW-1133">Transmembrane helix</keyword>
<dbReference type="EMBL" id="NWQG01000091">
    <property type="protein sequence ID" value="PDQ20219.1"/>
    <property type="molecule type" value="Genomic_DNA"/>
</dbReference>
<dbReference type="Proteomes" id="UP000219182">
    <property type="component" value="Unassembled WGS sequence"/>
</dbReference>
<dbReference type="Pfam" id="PF06772">
    <property type="entry name" value="LtrA"/>
    <property type="match status" value="1"/>
</dbReference>
<feature type="transmembrane region" description="Helical" evidence="1">
    <location>
        <begin position="281"/>
        <end position="301"/>
    </location>
</feature>
<dbReference type="PANTHER" id="PTHR36840:SF1">
    <property type="entry name" value="BLL5714 PROTEIN"/>
    <property type="match status" value="1"/>
</dbReference>
<feature type="transmembrane region" description="Helical" evidence="1">
    <location>
        <begin position="12"/>
        <end position="32"/>
    </location>
</feature>
<evidence type="ECO:0008006" key="4">
    <source>
        <dbReference type="Google" id="ProtNLM"/>
    </source>
</evidence>
<reference evidence="2 3" key="1">
    <citation type="submission" date="2017-09" db="EMBL/GenBank/DDBJ databases">
        <title>Mesorhizobum sanjuanii sp. nov. isolated from nodules of Lotus tenuis in saline-alkaline lowlands of Flooding Pampa.</title>
        <authorList>
            <person name="Sannazzaro A.I."/>
            <person name="Torres Tejerizo G.A."/>
            <person name="Fontana F."/>
            <person name="Cumpa Velazquez L.M."/>
            <person name="Hansen L."/>
            <person name="Pistorio M."/>
            <person name="Estrella M.J."/>
        </authorList>
    </citation>
    <scope>NUCLEOTIDE SEQUENCE [LARGE SCALE GENOMIC DNA]</scope>
    <source>
        <strain evidence="2 3">BSA136</strain>
    </source>
</reference>
<comment type="caution">
    <text evidence="2">The sequence shown here is derived from an EMBL/GenBank/DDBJ whole genome shotgun (WGS) entry which is preliminary data.</text>
</comment>
<protein>
    <recommendedName>
        <fullName evidence="4">Low temperature requirement protein A</fullName>
    </recommendedName>
</protein>
<feature type="transmembrane region" description="Helical" evidence="1">
    <location>
        <begin position="44"/>
        <end position="65"/>
    </location>
</feature>
<feature type="transmembrane region" description="Helical" evidence="1">
    <location>
        <begin position="77"/>
        <end position="101"/>
    </location>
</feature>
<sequence>MSGRDPYEGHRTATPLELLFDLTFVTAFSFAASQLAHALAEGHYLAGLLGFGFASFAVCWAWINFSWFSSAYDTDDWAFRLVTMVQMIGVLVLAIGLPRMFASIEHGEHLDNSIMVLGYVIMRLAMVFQWLRAARQDPVRRRACLTYAIAVSIAQIGWVVQIVVDFPVGVSLILACILAVIELAGPVIAEGKDGGTPWHAHHMAERYSLFAIIALGEGVVGTLATLSAVVEEQGWTMDAALVCIAGTGLTFGMWWVYYILPSARILHSHRERSFVWGYGQMVIVTAIVATGAGLHVAAYFIEHKAHIGPLATLLTAAVPVGVFLGSIYALYYYLVPRFDPLHAWLLVATAAVVALAVFAALAGVDMAICLVILMLAPAVTVVGYEMLGHRHQAEALANDQGLTPDQPATPT</sequence>